<dbReference type="InterPro" id="IPR025324">
    <property type="entry name" value="DUF4230"/>
</dbReference>
<sequence length="240" mass="26927">MADEPTKMMESSNEPTQRIEHVERSRGGRRFLAVLVVIALIGAVVFYFNPGKLLPEWIKNPFAEQTTVKTQPPVLLSIRDLARFVAAEGNFEVVVDLKKDRKYVPDWLLNERTLFVGAGTVEAYVEFSGLTEDKIKVDEATKTVTVELPEPELADPKLDLERSYVFAESQGLFNKIGEFFGGDPNRQRETLLVAEQRIASAAAASTLRERAKENTRKTLEGIMHSLGYENVIVTFVPDPN</sequence>
<dbReference type="EMBL" id="BONY01000130">
    <property type="protein sequence ID" value="GIH11374.1"/>
    <property type="molecule type" value="Genomic_DNA"/>
</dbReference>
<dbReference type="Proteomes" id="UP000612899">
    <property type="component" value="Unassembled WGS sequence"/>
</dbReference>
<evidence type="ECO:0000313" key="3">
    <source>
        <dbReference type="EMBL" id="GIH11374.1"/>
    </source>
</evidence>
<dbReference type="Pfam" id="PF14014">
    <property type="entry name" value="DUF4230"/>
    <property type="match status" value="1"/>
</dbReference>
<dbReference type="AlphaFoldDB" id="A0A8J3QKD7"/>
<evidence type="ECO:0000256" key="1">
    <source>
        <dbReference type="SAM" id="MobiDB-lite"/>
    </source>
</evidence>
<proteinExistence type="predicted"/>
<keyword evidence="2" id="KW-0812">Transmembrane</keyword>
<gene>
    <name evidence="3" type="ORF">Rhe02_94410</name>
</gene>
<accession>A0A8J3QKD7</accession>
<feature type="region of interest" description="Disordered" evidence="1">
    <location>
        <begin position="1"/>
        <end position="20"/>
    </location>
</feature>
<comment type="caution">
    <text evidence="3">The sequence shown here is derived from an EMBL/GenBank/DDBJ whole genome shotgun (WGS) entry which is preliminary data.</text>
</comment>
<keyword evidence="2" id="KW-0472">Membrane</keyword>
<keyword evidence="2" id="KW-1133">Transmembrane helix</keyword>
<evidence type="ECO:0000313" key="4">
    <source>
        <dbReference type="Proteomes" id="UP000612899"/>
    </source>
</evidence>
<organism evidence="3 4">
    <name type="scientific">Rhizocola hellebori</name>
    <dbReference type="NCBI Taxonomy" id="1392758"/>
    <lineage>
        <taxon>Bacteria</taxon>
        <taxon>Bacillati</taxon>
        <taxon>Actinomycetota</taxon>
        <taxon>Actinomycetes</taxon>
        <taxon>Micromonosporales</taxon>
        <taxon>Micromonosporaceae</taxon>
        <taxon>Rhizocola</taxon>
    </lineage>
</organism>
<reference evidence="3" key="1">
    <citation type="submission" date="2021-01" db="EMBL/GenBank/DDBJ databases">
        <title>Whole genome shotgun sequence of Rhizocola hellebori NBRC 109834.</title>
        <authorList>
            <person name="Komaki H."/>
            <person name="Tamura T."/>
        </authorList>
    </citation>
    <scope>NUCLEOTIDE SEQUENCE</scope>
    <source>
        <strain evidence="3">NBRC 109834</strain>
    </source>
</reference>
<protein>
    <recommendedName>
        <fullName evidence="5">DUF4230 domain-containing protein</fullName>
    </recommendedName>
</protein>
<feature type="transmembrane region" description="Helical" evidence="2">
    <location>
        <begin position="31"/>
        <end position="48"/>
    </location>
</feature>
<keyword evidence="4" id="KW-1185">Reference proteome</keyword>
<evidence type="ECO:0000256" key="2">
    <source>
        <dbReference type="SAM" id="Phobius"/>
    </source>
</evidence>
<dbReference type="RefSeq" id="WP_203915092.1">
    <property type="nucleotide sequence ID" value="NZ_BONY01000130.1"/>
</dbReference>
<evidence type="ECO:0008006" key="5">
    <source>
        <dbReference type="Google" id="ProtNLM"/>
    </source>
</evidence>
<name>A0A8J3QKD7_9ACTN</name>